<evidence type="ECO:0000313" key="4">
    <source>
        <dbReference type="Proteomes" id="UP000197024"/>
    </source>
</evidence>
<evidence type="ECO:0000313" key="3">
    <source>
        <dbReference type="EMBL" id="ASD26922.1"/>
    </source>
</evidence>
<feature type="domain" description="Protein CR006 P-loop" evidence="2">
    <location>
        <begin position="471"/>
        <end position="625"/>
    </location>
</feature>
<organism evidence="3 4">
    <name type="scientific">Brevundimonas diminuta</name>
    <name type="common">Pseudomonas diminuta</name>
    <dbReference type="NCBI Taxonomy" id="293"/>
    <lineage>
        <taxon>Bacteria</taxon>
        <taxon>Pseudomonadati</taxon>
        <taxon>Pseudomonadota</taxon>
        <taxon>Alphaproteobacteria</taxon>
        <taxon>Caulobacterales</taxon>
        <taxon>Caulobacteraceae</taxon>
        <taxon>Brevundimonas</taxon>
    </lineage>
</organism>
<dbReference type="InterPro" id="IPR027417">
    <property type="entry name" value="P-loop_NTPase"/>
</dbReference>
<protein>
    <recommendedName>
        <fullName evidence="2">Protein CR006 P-loop domain-containing protein</fullName>
    </recommendedName>
</protein>
<evidence type="ECO:0000259" key="2">
    <source>
        <dbReference type="Pfam" id="PF13166"/>
    </source>
</evidence>
<dbReference type="Gene3D" id="3.40.50.300">
    <property type="entry name" value="P-loop containing nucleotide triphosphate hydrolases"/>
    <property type="match status" value="1"/>
</dbReference>
<reference evidence="3 4" key="1">
    <citation type="submission" date="2017-06" db="EMBL/GenBank/DDBJ databases">
        <title>Biodegradation of gentamicin by bacterial consortia AMQD4 in synthetic medium and raw gentamicin sewage.</title>
        <authorList>
            <person name="Chang H."/>
            <person name="Feng Y."/>
            <person name="Li Z."/>
            <person name="Xue J."/>
            <person name="Cheng D."/>
        </authorList>
    </citation>
    <scope>NUCLEOTIDE SEQUENCE [LARGE SCALE GENOMIC DNA]</scope>
    <source>
        <strain evidence="3 4">BZC3</strain>
    </source>
</reference>
<accession>A0A1Z3LXJ9</accession>
<feature type="coiled-coil region" evidence="1">
    <location>
        <begin position="655"/>
        <end position="682"/>
    </location>
</feature>
<dbReference type="GO" id="GO:0000731">
    <property type="term" value="P:DNA synthesis involved in DNA repair"/>
    <property type="evidence" value="ECO:0007669"/>
    <property type="project" value="TreeGrafter"/>
</dbReference>
<dbReference type="RefSeq" id="WP_088410743.1">
    <property type="nucleotide sequence ID" value="NZ_CP021995.1"/>
</dbReference>
<sequence length="789" mass="86441">MRHVSALAPGQRLSVRKDGLTVVYGDNGSGKSGYARILKKACRARGAGSKVEEVIPDIYDQNPGTPTANIEYSIGGQNRVCSWTLGSPADGALSGVSVFDSRTANVHVDDTNDVAYTPFPLKVLGQLAVLCRHVKERLAAEIGRLKDQTPHGLNSPTCSADTEVGRLIAALSGNTDTAKIETLSTLSQEESDRLAQLTSDLADDPQRLARQLAALKGRTLSQIQKLDLLVGSVSDANFAHLDQLRREATIAREAADAASAALFRDEPIPQIGTEAWQTLWESARAFSQQDTYPSREFPATDDGDVCVLCQQELSSSAIERLNRFEAFVQNDSQVRADESRQRFNAAVELFEAARLSFAELEAIEGSIRDDLQQAALADEVRTAVVRSVWRHRQIRRSLREGLAVRTEASAYNKQGLLDCISGLDRRAESLMADAGSSERAALLNEKAALADRQWLAGMKADVLAEVSRRKEIAGLEKAQRDTATTKITSKSTEVAAALVTDALRAQFTREVDSFGIAGLALELRQQSSSQGVPRFKVALVRRPDARVAQVLSEGEYRCTALAAFMAELSTTESRSGIVFDDPVSSLDHMHREAVAKRLVAEAASRQIVVFTHDLAFLFELQQAARDMGLDAFDVSSVAKGTDKAGFTYADPPFKARKVEQIVASLTNQLNNERQHCDQGNEEAWRNSIKSIVGTLRDTWEIAVEQAVSHVIRRLSNKVDTGKLIKLTVITPEDCEAMRDGYGRCSELLHSSARELNRGMPRPDAVEREIKALSDWIADLKTRQDRAKLN</sequence>
<dbReference type="SUPFAM" id="SSF52540">
    <property type="entry name" value="P-loop containing nucleoside triphosphate hydrolases"/>
    <property type="match status" value="1"/>
</dbReference>
<dbReference type="GO" id="GO:0006302">
    <property type="term" value="P:double-strand break repair"/>
    <property type="evidence" value="ECO:0007669"/>
    <property type="project" value="TreeGrafter"/>
</dbReference>
<dbReference type="Proteomes" id="UP000197024">
    <property type="component" value="Chromosome"/>
</dbReference>
<dbReference type="CDD" id="cd00267">
    <property type="entry name" value="ABC_ATPase"/>
    <property type="match status" value="1"/>
</dbReference>
<evidence type="ECO:0000256" key="1">
    <source>
        <dbReference type="SAM" id="Coils"/>
    </source>
</evidence>
<gene>
    <name evidence="3" type="ORF">CD943_08490</name>
</gene>
<name>A0A1Z3LXJ9_BREDI</name>
<reference evidence="3 4" key="2">
    <citation type="submission" date="2017-06" db="EMBL/GenBank/DDBJ databases">
        <authorList>
            <person name="Kim H.J."/>
            <person name="Triplett B.A."/>
        </authorList>
    </citation>
    <scope>NUCLEOTIDE SEQUENCE [LARGE SCALE GENOMIC DNA]</scope>
    <source>
        <strain evidence="3 4">BZC3</strain>
    </source>
</reference>
<proteinExistence type="predicted"/>
<dbReference type="EMBL" id="CP021995">
    <property type="protein sequence ID" value="ASD26922.1"/>
    <property type="molecule type" value="Genomic_DNA"/>
</dbReference>
<dbReference type="PANTHER" id="PTHR32182:SF0">
    <property type="entry name" value="DNA REPLICATION AND REPAIR PROTEIN RECF"/>
    <property type="match status" value="1"/>
</dbReference>
<keyword evidence="1" id="KW-0175">Coiled coil</keyword>
<dbReference type="AlphaFoldDB" id="A0A1Z3LXJ9"/>
<dbReference type="PANTHER" id="PTHR32182">
    <property type="entry name" value="DNA REPLICATION AND REPAIR PROTEIN RECF"/>
    <property type="match status" value="1"/>
</dbReference>
<dbReference type="InterPro" id="IPR026866">
    <property type="entry name" value="CR006_AAA"/>
</dbReference>
<dbReference type="Pfam" id="PF13166">
    <property type="entry name" value="AAA_13"/>
    <property type="match status" value="1"/>
</dbReference>